<dbReference type="AlphaFoldDB" id="A0A8B6CI40"/>
<feature type="chain" id="PRO_5032906199" evidence="1">
    <location>
        <begin position="23"/>
        <end position="94"/>
    </location>
</feature>
<evidence type="ECO:0000313" key="3">
    <source>
        <dbReference type="Proteomes" id="UP000596742"/>
    </source>
</evidence>
<evidence type="ECO:0000313" key="2">
    <source>
        <dbReference type="EMBL" id="VDI05883.1"/>
    </source>
</evidence>
<keyword evidence="3" id="KW-1185">Reference proteome</keyword>
<name>A0A8B6CI40_MYTGA</name>
<sequence>MSTSVWYICGVLCALVISLTLSFEIDDTVLSDDEYYPQYKAVDTVSDDSRKENVLAKILKYLDTKNAQRSALQDSYVQKIFENDMDSGARLPII</sequence>
<evidence type="ECO:0000256" key="1">
    <source>
        <dbReference type="SAM" id="SignalP"/>
    </source>
</evidence>
<feature type="non-terminal residue" evidence="2">
    <location>
        <position position="94"/>
    </location>
</feature>
<comment type="caution">
    <text evidence="2">The sequence shown here is derived from an EMBL/GenBank/DDBJ whole genome shotgun (WGS) entry which is preliminary data.</text>
</comment>
<organism evidence="2 3">
    <name type="scientific">Mytilus galloprovincialis</name>
    <name type="common">Mediterranean mussel</name>
    <dbReference type="NCBI Taxonomy" id="29158"/>
    <lineage>
        <taxon>Eukaryota</taxon>
        <taxon>Metazoa</taxon>
        <taxon>Spiralia</taxon>
        <taxon>Lophotrochozoa</taxon>
        <taxon>Mollusca</taxon>
        <taxon>Bivalvia</taxon>
        <taxon>Autobranchia</taxon>
        <taxon>Pteriomorphia</taxon>
        <taxon>Mytilida</taxon>
        <taxon>Mytiloidea</taxon>
        <taxon>Mytilidae</taxon>
        <taxon>Mytilinae</taxon>
        <taxon>Mytilus</taxon>
    </lineage>
</organism>
<feature type="signal peptide" evidence="1">
    <location>
        <begin position="1"/>
        <end position="22"/>
    </location>
</feature>
<protein>
    <submittedName>
        <fullName evidence="2">Uncharacterized protein</fullName>
    </submittedName>
</protein>
<proteinExistence type="predicted"/>
<dbReference type="EMBL" id="UYJE01001865">
    <property type="protein sequence ID" value="VDI05883.1"/>
    <property type="molecule type" value="Genomic_DNA"/>
</dbReference>
<gene>
    <name evidence="2" type="ORF">MGAL_10B048148</name>
</gene>
<keyword evidence="1" id="KW-0732">Signal</keyword>
<reference evidence="2" key="1">
    <citation type="submission" date="2018-11" db="EMBL/GenBank/DDBJ databases">
        <authorList>
            <person name="Alioto T."/>
            <person name="Alioto T."/>
        </authorList>
    </citation>
    <scope>NUCLEOTIDE SEQUENCE</scope>
</reference>
<accession>A0A8B6CI40</accession>
<dbReference type="OrthoDB" id="6161317at2759"/>
<dbReference type="Proteomes" id="UP000596742">
    <property type="component" value="Unassembled WGS sequence"/>
</dbReference>